<evidence type="ECO:0000313" key="8">
    <source>
        <dbReference type="Proteomes" id="UP000231293"/>
    </source>
</evidence>
<feature type="transmembrane region" description="Helical" evidence="6">
    <location>
        <begin position="45"/>
        <end position="65"/>
    </location>
</feature>
<evidence type="ECO:0000256" key="1">
    <source>
        <dbReference type="ARBA" id="ARBA00004141"/>
    </source>
</evidence>
<feature type="transmembrane region" description="Helical" evidence="6">
    <location>
        <begin position="85"/>
        <end position="108"/>
    </location>
</feature>
<feature type="transmembrane region" description="Helical" evidence="6">
    <location>
        <begin position="299"/>
        <end position="317"/>
    </location>
</feature>
<feature type="transmembrane region" description="Helical" evidence="6">
    <location>
        <begin position="242"/>
        <end position="262"/>
    </location>
</feature>
<keyword evidence="3 6" id="KW-0812">Transmembrane</keyword>
<evidence type="ECO:0000256" key="4">
    <source>
        <dbReference type="ARBA" id="ARBA00022989"/>
    </source>
</evidence>
<organism evidence="7 8">
    <name type="scientific">Snodgrassella alvi</name>
    <dbReference type="NCBI Taxonomy" id="1196083"/>
    <lineage>
        <taxon>Bacteria</taxon>
        <taxon>Pseudomonadati</taxon>
        <taxon>Pseudomonadota</taxon>
        <taxon>Betaproteobacteria</taxon>
        <taxon>Neisseriales</taxon>
        <taxon>Neisseriaceae</taxon>
        <taxon>Snodgrassella</taxon>
    </lineage>
</organism>
<protein>
    <recommendedName>
        <fullName evidence="9">Integral membrane protein TerC</fullName>
    </recommendedName>
</protein>
<evidence type="ECO:0000256" key="5">
    <source>
        <dbReference type="ARBA" id="ARBA00023136"/>
    </source>
</evidence>
<sequence>MQPQLNSVGTPLFYGVFIAIVIVMIAIDMFTLKKEGVHRVSTKEALLWTTVWIAVSLGFAAWLYFELAHNPALGSEVAADSVMDFLTGYVLEKSLSVDNIFVFVLIFSYFKVPAEYQHRVLLFGVLGAIVLRAIMVALGAVLVSRFEWVLYLFGVFLLYSGIKLMLPEKAEDKGLADNPLVQWLHRHMRVSEQLNREKFFTVENGQRMATPLLLTLVVIELSDVVFAVDSIPAVFAVTTDPFIVFTSNILAVLGLRAMYFLLANVVEKFIYLKYGLAVVLTFIGGKMLVAKWWHIPSFASLAVVFSALLIAILASWWKTRQQPDTH</sequence>
<comment type="subcellular location">
    <subcellularLocation>
        <location evidence="1">Membrane</location>
        <topology evidence="1">Multi-pass membrane protein</topology>
    </subcellularLocation>
</comment>
<dbReference type="GO" id="GO:0016020">
    <property type="term" value="C:membrane"/>
    <property type="evidence" value="ECO:0007669"/>
    <property type="project" value="UniProtKB-SubCell"/>
</dbReference>
<evidence type="ECO:0000256" key="6">
    <source>
        <dbReference type="SAM" id="Phobius"/>
    </source>
</evidence>
<name>A0A2N9WRB5_9NEIS</name>
<feature type="transmembrane region" description="Helical" evidence="6">
    <location>
        <begin position="120"/>
        <end position="142"/>
    </location>
</feature>
<evidence type="ECO:0000313" key="7">
    <source>
        <dbReference type="EMBL" id="PIT12447.1"/>
    </source>
</evidence>
<dbReference type="AlphaFoldDB" id="A0A2N9WRB5"/>
<evidence type="ECO:0008006" key="9">
    <source>
        <dbReference type="Google" id="ProtNLM"/>
    </source>
</evidence>
<feature type="transmembrane region" description="Helical" evidence="6">
    <location>
        <begin position="148"/>
        <end position="166"/>
    </location>
</feature>
<dbReference type="InterPro" id="IPR022369">
    <property type="entry name" value="Integral_membrane_TerC_rswitch"/>
</dbReference>
<proteinExistence type="inferred from homology"/>
<accession>A0A2N9WRB5</accession>
<comment type="similarity">
    <text evidence="2">Belongs to the TerC family.</text>
</comment>
<dbReference type="NCBIfam" id="TIGR03718">
    <property type="entry name" value="R_switched_Alx"/>
    <property type="match status" value="1"/>
</dbReference>
<feature type="transmembrane region" description="Helical" evidence="6">
    <location>
        <begin position="212"/>
        <end position="236"/>
    </location>
</feature>
<dbReference type="PANTHER" id="PTHR30238:SF0">
    <property type="entry name" value="THYLAKOID MEMBRANE PROTEIN TERC, CHLOROPLASTIC"/>
    <property type="match status" value="1"/>
</dbReference>
<dbReference type="Pfam" id="PF03741">
    <property type="entry name" value="TerC"/>
    <property type="match status" value="1"/>
</dbReference>
<reference evidence="7 8" key="1">
    <citation type="journal article" date="2017" name="MBio">
        <title>Type VI secretion-mediated competition in the bee gut microbiome.</title>
        <authorList>
            <person name="Steele M.I."/>
            <person name="Kwong W.K."/>
            <person name="Powell J.E."/>
            <person name="Whiteley M."/>
            <person name="Moran N.A."/>
        </authorList>
    </citation>
    <scope>NUCLEOTIDE SEQUENCE [LARGE SCALE GENOMIC DNA]</scope>
    <source>
        <strain evidence="7 8">App2-2</strain>
    </source>
</reference>
<evidence type="ECO:0000256" key="3">
    <source>
        <dbReference type="ARBA" id="ARBA00022692"/>
    </source>
</evidence>
<feature type="transmembrane region" description="Helical" evidence="6">
    <location>
        <begin position="274"/>
        <end position="293"/>
    </location>
</feature>
<evidence type="ECO:0000256" key="2">
    <source>
        <dbReference type="ARBA" id="ARBA00007511"/>
    </source>
</evidence>
<dbReference type="Proteomes" id="UP000231293">
    <property type="component" value="Unassembled WGS sequence"/>
</dbReference>
<feature type="transmembrane region" description="Helical" evidence="6">
    <location>
        <begin position="12"/>
        <end position="33"/>
    </location>
</feature>
<gene>
    <name evidence="7" type="ORF">BGI32_10625</name>
</gene>
<dbReference type="RefSeq" id="WP_100114184.1">
    <property type="nucleotide sequence ID" value="NZ_MDVB01000114.1"/>
</dbReference>
<dbReference type="InterPro" id="IPR005496">
    <property type="entry name" value="Integral_membrane_TerC"/>
</dbReference>
<keyword evidence="5 6" id="KW-0472">Membrane</keyword>
<dbReference type="PANTHER" id="PTHR30238">
    <property type="entry name" value="MEMBRANE BOUND PREDICTED REDOX MODULATOR"/>
    <property type="match status" value="1"/>
</dbReference>
<keyword evidence="4 6" id="KW-1133">Transmembrane helix</keyword>
<dbReference type="EMBL" id="MDVB01000114">
    <property type="protein sequence ID" value="PIT12447.1"/>
    <property type="molecule type" value="Genomic_DNA"/>
</dbReference>
<comment type="caution">
    <text evidence="7">The sequence shown here is derived from an EMBL/GenBank/DDBJ whole genome shotgun (WGS) entry which is preliminary data.</text>
</comment>